<dbReference type="InterPro" id="IPR012675">
    <property type="entry name" value="Beta-grasp_dom_sf"/>
</dbReference>
<comment type="caution">
    <text evidence="8">The sequence shown here is derived from an EMBL/GenBank/DDBJ whole genome shotgun (WGS) entry which is preliminary data.</text>
</comment>
<evidence type="ECO:0000256" key="3">
    <source>
        <dbReference type="ARBA" id="ARBA00022723"/>
    </source>
</evidence>
<comment type="similarity">
    <text evidence="1">Belongs to the adrenodoxin/putidaredoxin family.</text>
</comment>
<dbReference type="GO" id="GO:0046872">
    <property type="term" value="F:metal ion binding"/>
    <property type="evidence" value="ECO:0007669"/>
    <property type="project" value="UniProtKB-KW"/>
</dbReference>
<dbReference type="AlphaFoldDB" id="A0A926EGR2"/>
<protein>
    <submittedName>
        <fullName evidence="8">(2Fe-2S)-binding protein</fullName>
    </submittedName>
</protein>
<keyword evidence="9" id="KW-1185">Reference proteome</keyword>
<comment type="cofactor">
    <cofactor evidence="6">
        <name>[2Fe-2S] cluster</name>
        <dbReference type="ChEBI" id="CHEBI:190135"/>
    </cofactor>
</comment>
<dbReference type="Gene3D" id="3.10.20.30">
    <property type="match status" value="1"/>
</dbReference>
<dbReference type="InterPro" id="IPR001055">
    <property type="entry name" value="Adrenodoxin-like"/>
</dbReference>
<dbReference type="Pfam" id="PF00111">
    <property type="entry name" value="Fer2"/>
    <property type="match status" value="1"/>
</dbReference>
<dbReference type="PANTHER" id="PTHR23426">
    <property type="entry name" value="FERREDOXIN/ADRENODOXIN"/>
    <property type="match status" value="1"/>
</dbReference>
<keyword evidence="2" id="KW-0001">2Fe-2S</keyword>
<dbReference type="PANTHER" id="PTHR23426:SF65">
    <property type="entry name" value="FERREDOXIN-2, MITOCHONDRIAL"/>
    <property type="match status" value="1"/>
</dbReference>
<evidence type="ECO:0000259" key="7">
    <source>
        <dbReference type="PROSITE" id="PS51085"/>
    </source>
</evidence>
<dbReference type="InterPro" id="IPR036010">
    <property type="entry name" value="2Fe-2S_ferredoxin-like_sf"/>
</dbReference>
<evidence type="ECO:0000313" key="9">
    <source>
        <dbReference type="Proteomes" id="UP000660861"/>
    </source>
</evidence>
<organism evidence="8 9">
    <name type="scientific">Zongyangia hominis</name>
    <dbReference type="NCBI Taxonomy" id="2763677"/>
    <lineage>
        <taxon>Bacteria</taxon>
        <taxon>Bacillati</taxon>
        <taxon>Bacillota</taxon>
        <taxon>Clostridia</taxon>
        <taxon>Eubacteriales</taxon>
        <taxon>Oscillospiraceae</taxon>
        <taxon>Zongyangia</taxon>
    </lineage>
</organism>
<dbReference type="GO" id="GO:0009055">
    <property type="term" value="F:electron transfer activity"/>
    <property type="evidence" value="ECO:0007669"/>
    <property type="project" value="TreeGrafter"/>
</dbReference>
<dbReference type="RefSeq" id="WP_262398430.1">
    <property type="nucleotide sequence ID" value="NZ_JACRTC010000011.1"/>
</dbReference>
<evidence type="ECO:0000256" key="4">
    <source>
        <dbReference type="ARBA" id="ARBA00023004"/>
    </source>
</evidence>
<feature type="domain" description="2Fe-2S ferredoxin-type" evidence="7">
    <location>
        <begin position="3"/>
        <end position="96"/>
    </location>
</feature>
<dbReference type="GO" id="GO:0051537">
    <property type="term" value="F:2 iron, 2 sulfur cluster binding"/>
    <property type="evidence" value="ECO:0007669"/>
    <property type="project" value="UniProtKB-KW"/>
</dbReference>
<dbReference type="InterPro" id="IPR001041">
    <property type="entry name" value="2Fe-2S_ferredoxin-type"/>
</dbReference>
<gene>
    <name evidence="8" type="ORF">H8709_11170</name>
</gene>
<evidence type="ECO:0000256" key="1">
    <source>
        <dbReference type="ARBA" id="ARBA00010914"/>
    </source>
</evidence>
<dbReference type="CDD" id="cd00207">
    <property type="entry name" value="fer2"/>
    <property type="match status" value="1"/>
</dbReference>
<proteinExistence type="inferred from homology"/>
<sequence>MVYRLTVYDGDQVTYIDATRGDNLLSLLRENGIPIECPCNGNVICGKCKVIATGLVGTLTDQEMAMLTPEEVEKGVRLACMTRIDGNAKVYLLHDGK</sequence>
<evidence type="ECO:0000313" key="8">
    <source>
        <dbReference type="EMBL" id="MBC8571377.1"/>
    </source>
</evidence>
<name>A0A926EGR2_9FIRM</name>
<evidence type="ECO:0000256" key="6">
    <source>
        <dbReference type="ARBA" id="ARBA00034078"/>
    </source>
</evidence>
<evidence type="ECO:0000256" key="2">
    <source>
        <dbReference type="ARBA" id="ARBA00022714"/>
    </source>
</evidence>
<dbReference type="EMBL" id="JACRTC010000011">
    <property type="protein sequence ID" value="MBC8571377.1"/>
    <property type="molecule type" value="Genomic_DNA"/>
</dbReference>
<dbReference type="Proteomes" id="UP000660861">
    <property type="component" value="Unassembled WGS sequence"/>
</dbReference>
<dbReference type="GO" id="GO:0140647">
    <property type="term" value="P:P450-containing electron transport chain"/>
    <property type="evidence" value="ECO:0007669"/>
    <property type="project" value="InterPro"/>
</dbReference>
<accession>A0A926EGR2</accession>
<keyword evidence="4" id="KW-0408">Iron</keyword>
<reference evidence="8" key="1">
    <citation type="submission" date="2020-08" db="EMBL/GenBank/DDBJ databases">
        <title>Genome public.</title>
        <authorList>
            <person name="Liu C."/>
            <person name="Sun Q."/>
        </authorList>
    </citation>
    <scope>NUCLEOTIDE SEQUENCE</scope>
    <source>
        <strain evidence="8">NSJ-54</strain>
    </source>
</reference>
<evidence type="ECO:0000256" key="5">
    <source>
        <dbReference type="ARBA" id="ARBA00023014"/>
    </source>
</evidence>
<dbReference type="PROSITE" id="PS51085">
    <property type="entry name" value="2FE2S_FER_2"/>
    <property type="match status" value="1"/>
</dbReference>
<keyword evidence="3" id="KW-0479">Metal-binding</keyword>
<dbReference type="SUPFAM" id="SSF54292">
    <property type="entry name" value="2Fe-2S ferredoxin-like"/>
    <property type="match status" value="1"/>
</dbReference>
<keyword evidence="5" id="KW-0411">Iron-sulfur</keyword>